<accession>A0A8H5BHP5</accession>
<keyword evidence="4" id="KW-0378">Hydrolase</keyword>
<dbReference type="Pfam" id="PF00557">
    <property type="entry name" value="Peptidase_M24"/>
    <property type="match status" value="1"/>
</dbReference>
<evidence type="ECO:0000313" key="7">
    <source>
        <dbReference type="EMBL" id="KAF5322673.1"/>
    </source>
</evidence>
<evidence type="ECO:0000256" key="3">
    <source>
        <dbReference type="ARBA" id="ARBA00022723"/>
    </source>
</evidence>
<dbReference type="Gene3D" id="3.90.230.10">
    <property type="entry name" value="Creatinase/methionine aminopeptidase superfamily"/>
    <property type="match status" value="1"/>
</dbReference>
<dbReference type="PANTHER" id="PTHR43226">
    <property type="entry name" value="XAA-PRO AMINOPEPTIDASE 3"/>
    <property type="match status" value="1"/>
</dbReference>
<dbReference type="InterPro" id="IPR000994">
    <property type="entry name" value="Pept_M24"/>
</dbReference>
<evidence type="ECO:0000259" key="6">
    <source>
        <dbReference type="SMART" id="SM01011"/>
    </source>
</evidence>
<gene>
    <name evidence="7" type="ORF">D9619_001139</name>
</gene>
<dbReference type="GO" id="GO:0030145">
    <property type="term" value="F:manganese ion binding"/>
    <property type="evidence" value="ECO:0007669"/>
    <property type="project" value="InterPro"/>
</dbReference>
<keyword evidence="3" id="KW-0479">Metal-binding</keyword>
<comment type="caution">
    <text evidence="7">The sequence shown here is derived from an EMBL/GenBank/DDBJ whole genome shotgun (WGS) entry which is preliminary data.</text>
</comment>
<dbReference type="SMART" id="SM01011">
    <property type="entry name" value="AMP_N"/>
    <property type="match status" value="1"/>
</dbReference>
<dbReference type="InterPro" id="IPR029149">
    <property type="entry name" value="Creatin/AminoP/Spt16_N"/>
</dbReference>
<name>A0A8H5BHP5_9AGAR</name>
<dbReference type="Gene3D" id="1.10.510.10">
    <property type="entry name" value="Transferase(Phosphotransferase) domain 1"/>
    <property type="match status" value="1"/>
</dbReference>
<feature type="domain" description="Aminopeptidase P N-terminal" evidence="6">
    <location>
        <begin position="1"/>
        <end position="119"/>
    </location>
</feature>
<dbReference type="InterPro" id="IPR052433">
    <property type="entry name" value="X-Pro_dipept-like"/>
</dbReference>
<dbReference type="Proteomes" id="UP000567179">
    <property type="component" value="Unassembled WGS sequence"/>
</dbReference>
<evidence type="ECO:0000256" key="4">
    <source>
        <dbReference type="ARBA" id="ARBA00022801"/>
    </source>
</evidence>
<keyword evidence="5" id="KW-0464">Manganese</keyword>
<dbReference type="GO" id="GO:0005739">
    <property type="term" value="C:mitochondrion"/>
    <property type="evidence" value="ECO:0007669"/>
    <property type="project" value="TreeGrafter"/>
</dbReference>
<keyword evidence="8" id="KW-1185">Reference proteome</keyword>
<protein>
    <recommendedName>
        <fullName evidence="6">Aminopeptidase P N-terminal domain-containing protein</fullName>
    </recommendedName>
</protein>
<dbReference type="EMBL" id="JAACJJ010000028">
    <property type="protein sequence ID" value="KAF5322673.1"/>
    <property type="molecule type" value="Genomic_DNA"/>
</dbReference>
<dbReference type="SUPFAM" id="SSF56112">
    <property type="entry name" value="Protein kinase-like (PK-like)"/>
    <property type="match status" value="1"/>
</dbReference>
<sequence>MNYKYRQASDFWYLTGFSEPNSAVILGASLPCYPYPALMRAPVSEKDHSSRGYKMTLFCSGRDLAKEKWDGANTSIDDAKAIFQADDALSIHSFNTRVKSLAPTASHVYVDIPGSSSSRKPKSLLKYLTSTLGAEGEEALDGILASVRRPLAPQVGKLRAVKSKAEQRVMRQAADISGRAHAKTMRFTQPGQSEGALAAHFEYLCALRGSPRPAYVPVVASGSMWNRPNSLILHYTNNNHIIQDGELVLIDAGCEYNGYASDITRTYPANGTFSPAQRDLYSAVLSAQKELIKLCSASQGFSLQELHRKSCVLLKQELNQIGFNLGKGTEGDLERVLYPHYLSHPIGVGEFNFGLLDADSADVQRGEDVLMMEGMVITIEPGIYVPPTANFPKHFHNIGIRIEDEVLVGEEDPTVLSVSAPKEEESVIFHEHPETIAVTSDYGPVQVGPDEVAACKQFLLCEKLVNPDSDGYRWEYDFNDPGAVNGGEVKDLTNIKIIVDAIFKYAATTSRGRGNKYSCELLPDTHLKDDTAGANHSMDASIVEPGYTGGQLASHFSIVPIKCRTNRTPYDQRKITIEGTQMAMWYFSRTHCIKALSFNWVEEGIDMFIHIFLAFAFATRKELGIDPLVHKALANPEDTVQHYIYECPIAMVPLTNDAAPQPPQSKYFKTVHSIHDQSPKSILGRSTRIWKVIEVDSLELAKPISTEPVVLKDVWLETGTATEADNLDSIFEAIEKLISDSKDAWGDSWLPRLMSDDKRFASFDQTTKAQLQRLLGDGNYKTLFLTKLYTWKGEVSKPLSSTACNSARGGNESPSEAIHLSTGSVLTFILACPLPTTTLEDISEDEQDELIVKWRKIKRRYASKEQSRFVYKEVCAQLFEVENLGAFMDLVLQTTEVNPVQALLILFCAGWVHRDISSGNLLAFNNNGSWKIKLSDLEFSEQFSHERRRADATPGTPFFMPHEIITRKHLVNWIRDETDPEFGLAKQVNILGDKTTPLYRRLSVFQQIQWGERVNTVPDNVTSNIPDRYETVRYNFQHDLEALWWIVVYFITACVPHRASRNRAKLLFPKSLTVYGRRSESFLNTLSVELGDHLHPTIADAFTIPMERLRNYLLEQYVAREVFGQIDVHESYSMIHKDFATNFRELLENEEDGWKQVPIVPSHALTGVISPVIGILKRGQDDNDAPAGFDKKARNDAN</sequence>
<comment type="cofactor">
    <cofactor evidence="1">
        <name>Mn(2+)</name>
        <dbReference type="ChEBI" id="CHEBI:29035"/>
    </cofactor>
</comment>
<dbReference type="GO" id="GO:0006508">
    <property type="term" value="P:proteolysis"/>
    <property type="evidence" value="ECO:0007669"/>
    <property type="project" value="TreeGrafter"/>
</dbReference>
<dbReference type="Gene3D" id="3.40.350.10">
    <property type="entry name" value="Creatinase/prolidase N-terminal domain"/>
    <property type="match status" value="1"/>
</dbReference>
<dbReference type="CDD" id="cd01087">
    <property type="entry name" value="Prolidase"/>
    <property type="match status" value="1"/>
</dbReference>
<evidence type="ECO:0000313" key="8">
    <source>
        <dbReference type="Proteomes" id="UP000567179"/>
    </source>
</evidence>
<dbReference type="SUPFAM" id="SSF55920">
    <property type="entry name" value="Creatinase/aminopeptidase"/>
    <property type="match status" value="1"/>
</dbReference>
<dbReference type="AlphaFoldDB" id="A0A8H5BHP5"/>
<dbReference type="InterPro" id="IPR040976">
    <property type="entry name" value="Pkinase_fungal"/>
</dbReference>
<dbReference type="Pfam" id="PF05195">
    <property type="entry name" value="AMP_N"/>
    <property type="match status" value="1"/>
</dbReference>
<evidence type="ECO:0000256" key="2">
    <source>
        <dbReference type="ARBA" id="ARBA00008766"/>
    </source>
</evidence>
<comment type="similarity">
    <text evidence="2">Belongs to the peptidase M24B family.</text>
</comment>
<dbReference type="PANTHER" id="PTHR43226:SF4">
    <property type="entry name" value="XAA-PRO AMINOPEPTIDASE 3"/>
    <property type="match status" value="1"/>
</dbReference>
<dbReference type="SUPFAM" id="SSF53092">
    <property type="entry name" value="Creatinase/prolidase N-terminal domain"/>
    <property type="match status" value="1"/>
</dbReference>
<dbReference type="OrthoDB" id="4215474at2759"/>
<dbReference type="Pfam" id="PF17667">
    <property type="entry name" value="Pkinase_fungal"/>
    <property type="match status" value="1"/>
</dbReference>
<dbReference type="InterPro" id="IPR036005">
    <property type="entry name" value="Creatinase/aminopeptidase-like"/>
</dbReference>
<dbReference type="InterPro" id="IPR011009">
    <property type="entry name" value="Kinase-like_dom_sf"/>
</dbReference>
<organism evidence="7 8">
    <name type="scientific">Psilocybe cf. subviscida</name>
    <dbReference type="NCBI Taxonomy" id="2480587"/>
    <lineage>
        <taxon>Eukaryota</taxon>
        <taxon>Fungi</taxon>
        <taxon>Dikarya</taxon>
        <taxon>Basidiomycota</taxon>
        <taxon>Agaricomycotina</taxon>
        <taxon>Agaricomycetes</taxon>
        <taxon>Agaricomycetidae</taxon>
        <taxon>Agaricales</taxon>
        <taxon>Agaricineae</taxon>
        <taxon>Strophariaceae</taxon>
        <taxon>Psilocybe</taxon>
    </lineage>
</organism>
<evidence type="ECO:0000256" key="1">
    <source>
        <dbReference type="ARBA" id="ARBA00001936"/>
    </source>
</evidence>
<dbReference type="InterPro" id="IPR007865">
    <property type="entry name" value="Aminopep_P_N"/>
</dbReference>
<evidence type="ECO:0000256" key="5">
    <source>
        <dbReference type="ARBA" id="ARBA00023211"/>
    </source>
</evidence>
<dbReference type="GO" id="GO:0070006">
    <property type="term" value="F:metalloaminopeptidase activity"/>
    <property type="evidence" value="ECO:0007669"/>
    <property type="project" value="InterPro"/>
</dbReference>
<proteinExistence type="inferred from homology"/>
<reference evidence="7 8" key="1">
    <citation type="journal article" date="2020" name="ISME J.">
        <title>Uncovering the hidden diversity of litter-decomposition mechanisms in mushroom-forming fungi.</title>
        <authorList>
            <person name="Floudas D."/>
            <person name="Bentzer J."/>
            <person name="Ahren D."/>
            <person name="Johansson T."/>
            <person name="Persson P."/>
            <person name="Tunlid A."/>
        </authorList>
    </citation>
    <scope>NUCLEOTIDE SEQUENCE [LARGE SCALE GENOMIC DNA]</scope>
    <source>
        <strain evidence="7 8">CBS 101986</strain>
    </source>
</reference>